<reference evidence="1 2" key="1">
    <citation type="submission" date="2020-02" db="EMBL/GenBank/DDBJ databases">
        <title>Full genome sequence of Nocardioides sp. R-3366.</title>
        <authorList>
            <person name="Im W.-T."/>
        </authorList>
    </citation>
    <scope>NUCLEOTIDE SEQUENCE [LARGE SCALE GENOMIC DNA]</scope>
    <source>
        <strain evidence="1 2">R-3366</strain>
    </source>
</reference>
<dbReference type="EMBL" id="CP049257">
    <property type="protein sequence ID" value="QIG41507.1"/>
    <property type="molecule type" value="Genomic_DNA"/>
</dbReference>
<proteinExistence type="predicted"/>
<evidence type="ECO:0000313" key="2">
    <source>
        <dbReference type="Proteomes" id="UP000502996"/>
    </source>
</evidence>
<dbReference type="RefSeq" id="WP_165227913.1">
    <property type="nucleotide sequence ID" value="NZ_CP049257.1"/>
</dbReference>
<dbReference type="Gene3D" id="1.10.287.700">
    <property type="entry name" value="Helix hairpin bin"/>
    <property type="match status" value="1"/>
</dbReference>
<accession>A0A6G6W8M7</accession>
<dbReference type="InterPro" id="IPR028037">
    <property type="entry name" value="Antitoxin_Rv0909/MT0933"/>
</dbReference>
<gene>
    <name evidence="1" type="ORF">G5V58_00835</name>
</gene>
<dbReference type="AlphaFoldDB" id="A0A6G6W8M7"/>
<sequence>MGFLDNAKDKLKKAVDDHGDKISDGIDKAADVASKKTGGKYDDKIVTGTDKLKDGLDKLDGKDDDLR</sequence>
<dbReference type="Pfam" id="PF14013">
    <property type="entry name" value="MT0933_antitox"/>
    <property type="match status" value="1"/>
</dbReference>
<dbReference type="KEGG" id="nano:G5V58_00835"/>
<keyword evidence="2" id="KW-1185">Reference proteome</keyword>
<name>A0A6G6W8M7_9ACTN</name>
<organism evidence="1 2">
    <name type="scientific">Nocardioides anomalus</name>
    <dbReference type="NCBI Taxonomy" id="2712223"/>
    <lineage>
        <taxon>Bacteria</taxon>
        <taxon>Bacillati</taxon>
        <taxon>Actinomycetota</taxon>
        <taxon>Actinomycetes</taxon>
        <taxon>Propionibacteriales</taxon>
        <taxon>Nocardioidaceae</taxon>
        <taxon>Nocardioides</taxon>
    </lineage>
</organism>
<protein>
    <submittedName>
        <fullName evidence="1">Antitoxin</fullName>
    </submittedName>
</protein>
<dbReference type="Proteomes" id="UP000502996">
    <property type="component" value="Chromosome"/>
</dbReference>
<evidence type="ECO:0000313" key="1">
    <source>
        <dbReference type="EMBL" id="QIG41507.1"/>
    </source>
</evidence>